<proteinExistence type="predicted"/>
<sequence>MSQKLVVENKRWIGYISAPTIDTLSIQTYDFYTGKLVEEQCHDLVSEEELLDEKLDFIRGNYKAVILNVFNYIGTFRLNVRFCMIVGSILGHKCTRSKIPFYFISENNLHITAALIEANYISAINDKIMIILIKENELQKLELLRNPNGYITSYEETMPFTSSENAEKTCKVLINYSNVKETIVTNFVSTPESKALMKNLQNYSAAKVKVVQNSFLSNPAKVLFEITKHLINESNNRNFVSEHLHRLLFVSRRPNAESPEDMLLPKKPFSKSLPAKQECIVPRIYNKFFGSCVVDQYGSVALWRDALKENCHRIKLIFIIDKNQNPKLKQEPIILESIKNLPQKCNEIFGDSKIAVIGFLDNLSIVCVWDEKIQSYKFLDNWNGLDGKNLFLSFENKRPEIIDWIPEGDESATQNPPFIVYNLLQIMSMPSEDIKADPEWGFTVTNDENNPILLEFENHIGEKKFASPAFLMALLLKDHIKAINAEMRKKPAEFAFCIFNEFDQETKKRVEGHLQAAAELKQIQCQFFDA</sequence>
<organism evidence="1 2">
    <name type="scientific">Panagrolaimus sp. ES5</name>
    <dbReference type="NCBI Taxonomy" id="591445"/>
    <lineage>
        <taxon>Eukaryota</taxon>
        <taxon>Metazoa</taxon>
        <taxon>Ecdysozoa</taxon>
        <taxon>Nematoda</taxon>
        <taxon>Chromadorea</taxon>
        <taxon>Rhabditida</taxon>
        <taxon>Tylenchina</taxon>
        <taxon>Panagrolaimomorpha</taxon>
        <taxon>Panagrolaimoidea</taxon>
        <taxon>Panagrolaimidae</taxon>
        <taxon>Panagrolaimus</taxon>
    </lineage>
</organism>
<dbReference type="WBParaSite" id="ES5_v2.g10821.t1">
    <property type="protein sequence ID" value="ES5_v2.g10821.t1"/>
    <property type="gene ID" value="ES5_v2.g10821"/>
</dbReference>
<evidence type="ECO:0000313" key="1">
    <source>
        <dbReference type="Proteomes" id="UP000887579"/>
    </source>
</evidence>
<dbReference type="Proteomes" id="UP000887579">
    <property type="component" value="Unplaced"/>
</dbReference>
<accession>A0AC34F1C2</accession>
<evidence type="ECO:0000313" key="2">
    <source>
        <dbReference type="WBParaSite" id="ES5_v2.g10821.t1"/>
    </source>
</evidence>
<name>A0AC34F1C2_9BILA</name>
<protein>
    <submittedName>
        <fullName evidence="2">Uncharacterized protein</fullName>
    </submittedName>
</protein>
<reference evidence="2" key="1">
    <citation type="submission" date="2022-11" db="UniProtKB">
        <authorList>
            <consortium name="WormBaseParasite"/>
        </authorList>
    </citation>
    <scope>IDENTIFICATION</scope>
</reference>